<dbReference type="SFLD" id="SFLDG01133">
    <property type="entry name" value="C1.5.4:_Enolase-phosphatase_Li"/>
    <property type="match status" value="1"/>
</dbReference>
<protein>
    <submittedName>
        <fullName evidence="6">2,3-diketo-5-methylthio-1-phosphopentane phosphatase</fullName>
    </submittedName>
</protein>
<dbReference type="Gene3D" id="1.10.720.60">
    <property type="match status" value="1"/>
</dbReference>
<keyword evidence="5" id="KW-0812">Transmembrane</keyword>
<dbReference type="HOGENOM" id="CLU_415066_0_0_1"/>
<gene>
    <name evidence="6" type="ORF">PV05_04242</name>
</gene>
<dbReference type="AlphaFoldDB" id="A0A0D2F6F2"/>
<dbReference type="NCBIfam" id="TIGR01691">
    <property type="entry name" value="enolase-ppase"/>
    <property type="match status" value="1"/>
</dbReference>
<dbReference type="OrthoDB" id="1046782at2759"/>
<organism evidence="6 7">
    <name type="scientific">Exophiala xenobiotica</name>
    <dbReference type="NCBI Taxonomy" id="348802"/>
    <lineage>
        <taxon>Eukaryota</taxon>
        <taxon>Fungi</taxon>
        <taxon>Dikarya</taxon>
        <taxon>Ascomycota</taxon>
        <taxon>Pezizomycotina</taxon>
        <taxon>Eurotiomycetes</taxon>
        <taxon>Chaetothyriomycetidae</taxon>
        <taxon>Chaetothyriales</taxon>
        <taxon>Herpotrichiellaceae</taxon>
        <taxon>Exophiala</taxon>
    </lineage>
</organism>
<evidence type="ECO:0000313" key="7">
    <source>
        <dbReference type="Proteomes" id="UP000054342"/>
    </source>
</evidence>
<dbReference type="GO" id="GO:0046873">
    <property type="term" value="F:metal ion transmembrane transporter activity"/>
    <property type="evidence" value="ECO:0007669"/>
    <property type="project" value="InterPro"/>
</dbReference>
<dbReference type="GO" id="GO:0016020">
    <property type="term" value="C:membrane"/>
    <property type="evidence" value="ECO:0007669"/>
    <property type="project" value="InterPro"/>
</dbReference>
<sequence length="661" mass="75127">MSLMHDASQYGSFKDLVDDSGAPTVSARDLNSPQLTSTTISRLDRSHAPAIRVLFAPLDYPSAGTSSTLMALLEQFKIPTTFLYERIQSVTHSFGFEESQAGEFCSWFHFLCKAIEPKHDNFLWLRSAYFLRRDQRGKLILICFGTSAMLIQRLKLLPQAAWNAILASSFNLFAVVLGELHRQVDEQLWTLNRSVGDFERHHSTVATQNFDQNWVDLHYVAKNIIHIKEASNAVLHTVSHMIREQSDSCMVSRDEARKTNSALHHQESLFESVSLRAVSMEKRMQNVINLSFNLVAQKDSSTIKIESSSMHTIALTTLIFLPVSTVASIFGSAFFDFGGDNHNDLTLSKHFWIFWIVSVPLTVAVLTVWIYFHPSNFWRWPGLKKTRNRVKAEDTADNLAESKEDAQNKEQTKKLRQPLEHVKLILLDIEGTICPITFVKDTLFPYALKALPDVLANKWDDPTFISYRDAFPETARSSPEAFEAHVKDLTERDVKIAYLKNLQGYLWEEGYKSHAYSTPIYPDVLKAFDIWSSSTSSSTKEIAIYSSGSMFAQKLLFQHIKDPSVPDDPKAVLDRRDIVEDWFDTTNAGLKHEVSSYEKIAKELQRDPKEVLFLSDNVKEVRAAIVAGMRAVVVNRPGNAPLSEDDKEEFEIVESFEQLEL</sequence>
<dbReference type="Pfam" id="PF01544">
    <property type="entry name" value="CorA"/>
    <property type="match status" value="1"/>
</dbReference>
<dbReference type="InterPro" id="IPR023943">
    <property type="entry name" value="Enolase-ppase_E1"/>
</dbReference>
<feature type="transmembrane region" description="Helical" evidence="5">
    <location>
        <begin position="351"/>
        <end position="372"/>
    </location>
</feature>
<evidence type="ECO:0000256" key="2">
    <source>
        <dbReference type="ARBA" id="ARBA00022801"/>
    </source>
</evidence>
<dbReference type="PANTHER" id="PTHR20371:SF1">
    <property type="entry name" value="ENOLASE-PHOSPHATASE E1"/>
    <property type="match status" value="1"/>
</dbReference>
<keyword evidence="3" id="KW-0486">Methionine biosynthesis</keyword>
<keyword evidence="5" id="KW-1133">Transmembrane helix</keyword>
<dbReference type="SUPFAM" id="SSF56784">
    <property type="entry name" value="HAD-like"/>
    <property type="match status" value="1"/>
</dbReference>
<dbReference type="EMBL" id="KN847319">
    <property type="protein sequence ID" value="KIW55504.1"/>
    <property type="molecule type" value="Genomic_DNA"/>
</dbReference>
<evidence type="ECO:0000256" key="4">
    <source>
        <dbReference type="SAM" id="MobiDB-lite"/>
    </source>
</evidence>
<evidence type="ECO:0000256" key="3">
    <source>
        <dbReference type="ARBA" id="ARBA00023167"/>
    </source>
</evidence>
<dbReference type="SFLD" id="SFLDS00003">
    <property type="entry name" value="Haloacid_Dehalogenase"/>
    <property type="match status" value="1"/>
</dbReference>
<dbReference type="Gene3D" id="1.20.58.340">
    <property type="entry name" value="Magnesium transport protein CorA, transmembrane region"/>
    <property type="match status" value="1"/>
</dbReference>
<dbReference type="Proteomes" id="UP000054342">
    <property type="component" value="Unassembled WGS sequence"/>
</dbReference>
<dbReference type="Gene3D" id="3.40.50.1000">
    <property type="entry name" value="HAD superfamily/HAD-like"/>
    <property type="match status" value="1"/>
</dbReference>
<accession>A0A0D2F6F2</accession>
<dbReference type="InterPro" id="IPR002523">
    <property type="entry name" value="MgTranspt_CorA/ZnTranspt_ZntB"/>
</dbReference>
<keyword evidence="1" id="KW-0028">Amino-acid biosynthesis</keyword>
<evidence type="ECO:0000256" key="1">
    <source>
        <dbReference type="ARBA" id="ARBA00022605"/>
    </source>
</evidence>
<keyword evidence="2" id="KW-0378">Hydrolase</keyword>
<dbReference type="Pfam" id="PF00702">
    <property type="entry name" value="Hydrolase"/>
    <property type="match status" value="1"/>
</dbReference>
<dbReference type="InterPro" id="IPR023214">
    <property type="entry name" value="HAD_sf"/>
</dbReference>
<dbReference type="GO" id="GO:0000287">
    <property type="term" value="F:magnesium ion binding"/>
    <property type="evidence" value="ECO:0007669"/>
    <property type="project" value="InterPro"/>
</dbReference>
<dbReference type="PANTHER" id="PTHR20371">
    <property type="entry name" value="ENOLASE-PHOSPHATASE E1"/>
    <property type="match status" value="1"/>
</dbReference>
<evidence type="ECO:0000256" key="5">
    <source>
        <dbReference type="SAM" id="Phobius"/>
    </source>
</evidence>
<dbReference type="STRING" id="348802.A0A0D2F6F2"/>
<feature type="transmembrane region" description="Helical" evidence="5">
    <location>
        <begin position="313"/>
        <end position="335"/>
    </location>
</feature>
<feature type="region of interest" description="Disordered" evidence="4">
    <location>
        <begin position="394"/>
        <end position="413"/>
    </location>
</feature>
<dbReference type="GeneID" id="25326150"/>
<dbReference type="RefSeq" id="XP_013316088.1">
    <property type="nucleotide sequence ID" value="XM_013460634.1"/>
</dbReference>
<dbReference type="SFLD" id="SFLDG01129">
    <property type="entry name" value="C1.5:_HAD__Beta-PGM__Phosphata"/>
    <property type="match status" value="1"/>
</dbReference>
<keyword evidence="7" id="KW-1185">Reference proteome</keyword>
<dbReference type="InterPro" id="IPR036412">
    <property type="entry name" value="HAD-like_sf"/>
</dbReference>
<proteinExistence type="predicted"/>
<name>A0A0D2F6F2_9EURO</name>
<evidence type="ECO:0000313" key="6">
    <source>
        <dbReference type="EMBL" id="KIW55504.1"/>
    </source>
</evidence>
<reference evidence="6 7" key="1">
    <citation type="submission" date="2015-01" db="EMBL/GenBank/DDBJ databases">
        <title>The Genome Sequence of Exophiala xenobiotica CBS118157.</title>
        <authorList>
            <consortium name="The Broad Institute Genomics Platform"/>
            <person name="Cuomo C."/>
            <person name="de Hoog S."/>
            <person name="Gorbushina A."/>
            <person name="Stielow B."/>
            <person name="Teixiera M."/>
            <person name="Abouelleil A."/>
            <person name="Chapman S.B."/>
            <person name="Priest M."/>
            <person name="Young S.K."/>
            <person name="Wortman J."/>
            <person name="Nusbaum C."/>
            <person name="Birren B."/>
        </authorList>
    </citation>
    <scope>NUCLEOTIDE SEQUENCE [LARGE SCALE GENOMIC DNA]</scope>
    <source>
        <strain evidence="6 7">CBS 118157</strain>
    </source>
</reference>
<dbReference type="GO" id="GO:0043874">
    <property type="term" value="F:acireductone synthase activity"/>
    <property type="evidence" value="ECO:0007669"/>
    <property type="project" value="InterPro"/>
</dbReference>
<keyword evidence="5" id="KW-0472">Membrane</keyword>
<dbReference type="GO" id="GO:0019509">
    <property type="term" value="P:L-methionine salvage from methylthioadenosine"/>
    <property type="evidence" value="ECO:0007669"/>
    <property type="project" value="InterPro"/>
</dbReference>